<evidence type="ECO:0000259" key="7">
    <source>
        <dbReference type="PROSITE" id="PS51462"/>
    </source>
</evidence>
<feature type="compositionally biased region" description="Low complexity" evidence="6">
    <location>
        <begin position="1"/>
        <end position="17"/>
    </location>
</feature>
<feature type="binding site" evidence="4">
    <location>
        <position position="213"/>
    </location>
    <ligand>
        <name>Mg(2+)</name>
        <dbReference type="ChEBI" id="CHEBI:18420"/>
        <label>1</label>
    </ligand>
</feature>
<evidence type="ECO:0000256" key="6">
    <source>
        <dbReference type="SAM" id="MobiDB-lite"/>
    </source>
</evidence>
<dbReference type="PROSITE" id="PS51462">
    <property type="entry name" value="NUDIX"/>
    <property type="match status" value="1"/>
</dbReference>
<evidence type="ECO:0000256" key="4">
    <source>
        <dbReference type="PIRSR" id="PIRSR604385-2"/>
    </source>
</evidence>
<dbReference type="InterPro" id="IPR004385">
    <property type="entry name" value="NDP_pyrophosphatase"/>
</dbReference>
<organism evidence="8 9">
    <name type="scientific">Microbacterium trichothecenolyticum</name>
    <name type="common">Aureobacterium trichothecenolyticum</name>
    <dbReference type="NCBI Taxonomy" id="69370"/>
    <lineage>
        <taxon>Bacteria</taxon>
        <taxon>Bacillati</taxon>
        <taxon>Actinomycetota</taxon>
        <taxon>Actinomycetes</taxon>
        <taxon>Micrococcales</taxon>
        <taxon>Microbacteriaceae</taxon>
        <taxon>Microbacterium</taxon>
    </lineage>
</organism>
<dbReference type="Pfam" id="PF00293">
    <property type="entry name" value="NUDIX"/>
    <property type="match status" value="1"/>
</dbReference>
<feature type="region of interest" description="Disordered" evidence="6">
    <location>
        <begin position="1"/>
        <end position="57"/>
    </location>
</feature>
<comment type="cofactor">
    <cofactor evidence="1 4">
        <name>Mg(2+)</name>
        <dbReference type="ChEBI" id="CHEBI:18420"/>
    </cofactor>
</comment>
<feature type="short sequence motif" description="Nudix box" evidence="5">
    <location>
        <begin position="146"/>
        <end position="167"/>
    </location>
</feature>
<keyword evidence="3 8" id="KW-0378">Hydrolase</keyword>
<dbReference type="GO" id="GO:0005829">
    <property type="term" value="C:cytosol"/>
    <property type="evidence" value="ECO:0007669"/>
    <property type="project" value="TreeGrafter"/>
</dbReference>
<keyword evidence="4" id="KW-0479">Metal-binding</keyword>
<dbReference type="GO" id="GO:0016818">
    <property type="term" value="F:hydrolase activity, acting on acid anhydrides, in phosphorus-containing anhydrides"/>
    <property type="evidence" value="ECO:0007669"/>
    <property type="project" value="InterPro"/>
</dbReference>
<dbReference type="PANTHER" id="PTHR11839:SF18">
    <property type="entry name" value="NUDIX HYDROLASE DOMAIN-CONTAINING PROTEIN"/>
    <property type="match status" value="1"/>
</dbReference>
<dbReference type="CDD" id="cd24157">
    <property type="entry name" value="NUDIX_GDPMK"/>
    <property type="match status" value="1"/>
</dbReference>
<dbReference type="Proteomes" id="UP000034098">
    <property type="component" value="Unassembled WGS sequence"/>
</dbReference>
<dbReference type="InterPro" id="IPR000086">
    <property type="entry name" value="NUDIX_hydrolase_dom"/>
</dbReference>
<keyword evidence="9" id="KW-1185">Reference proteome</keyword>
<feature type="compositionally biased region" description="Basic and acidic residues" evidence="6">
    <location>
        <begin position="32"/>
        <end position="57"/>
    </location>
</feature>
<feature type="binding site" evidence="4">
    <location>
        <position position="164"/>
    </location>
    <ligand>
        <name>Mg(2+)</name>
        <dbReference type="ChEBI" id="CHEBI:18420"/>
        <label>1</label>
    </ligand>
</feature>
<dbReference type="EMBL" id="JYJA01000037">
    <property type="protein sequence ID" value="KJL41411.1"/>
    <property type="molecule type" value="Genomic_DNA"/>
</dbReference>
<dbReference type="EC" id="3.6.1.-" evidence="8"/>
<feature type="domain" description="Nudix hydrolase" evidence="7">
    <location>
        <begin position="103"/>
        <end position="242"/>
    </location>
</feature>
<dbReference type="Gene3D" id="3.90.79.10">
    <property type="entry name" value="Nucleoside Triphosphate Pyrophosphohydrolase"/>
    <property type="match status" value="1"/>
</dbReference>
<dbReference type="AlphaFoldDB" id="A0A0M2H518"/>
<keyword evidence="4" id="KW-0460">Magnesium</keyword>
<dbReference type="InterPro" id="IPR015797">
    <property type="entry name" value="NUDIX_hydrolase-like_dom_sf"/>
</dbReference>
<dbReference type="SUPFAM" id="SSF55811">
    <property type="entry name" value="Nudix"/>
    <property type="match status" value="1"/>
</dbReference>
<comment type="caution">
    <text evidence="8">The sequence shown here is derived from an EMBL/GenBank/DDBJ whole genome shotgun (WGS) entry which is preliminary data.</text>
</comment>
<evidence type="ECO:0000256" key="2">
    <source>
        <dbReference type="ARBA" id="ARBA00011738"/>
    </source>
</evidence>
<dbReference type="GO" id="GO:0006753">
    <property type="term" value="P:nucleoside phosphate metabolic process"/>
    <property type="evidence" value="ECO:0007669"/>
    <property type="project" value="TreeGrafter"/>
</dbReference>
<feature type="binding site" evidence="4">
    <location>
        <position position="160"/>
    </location>
    <ligand>
        <name>Mg(2+)</name>
        <dbReference type="ChEBI" id="CHEBI:18420"/>
        <label>1</label>
    </ligand>
</feature>
<evidence type="ECO:0000256" key="3">
    <source>
        <dbReference type="ARBA" id="ARBA00022801"/>
    </source>
</evidence>
<dbReference type="GO" id="GO:0046872">
    <property type="term" value="F:metal ion binding"/>
    <property type="evidence" value="ECO:0007669"/>
    <property type="project" value="UniProtKB-KW"/>
</dbReference>
<dbReference type="NCBIfam" id="TIGR00052">
    <property type="entry name" value="nudix-type nucleoside diphosphatase, YffH/AdpP family"/>
    <property type="match status" value="1"/>
</dbReference>
<evidence type="ECO:0000256" key="5">
    <source>
        <dbReference type="PIRSR" id="PIRSR604385-3"/>
    </source>
</evidence>
<evidence type="ECO:0000313" key="9">
    <source>
        <dbReference type="Proteomes" id="UP000034098"/>
    </source>
</evidence>
<dbReference type="PATRIC" id="fig|69370.6.peg.2682"/>
<reference evidence="8 9" key="1">
    <citation type="submission" date="2015-02" db="EMBL/GenBank/DDBJ databases">
        <title>Draft genome sequences of ten Microbacterium spp. with emphasis on heavy metal contaminated environments.</title>
        <authorList>
            <person name="Corretto E."/>
        </authorList>
    </citation>
    <scope>NUCLEOTIDE SEQUENCE [LARGE SCALE GENOMIC DNA]</scope>
    <source>
        <strain evidence="8 9">DSM 8608</strain>
    </source>
</reference>
<comment type="subunit">
    <text evidence="2">Homodimer.</text>
</comment>
<name>A0A0M2H518_MICTR</name>
<feature type="binding site" evidence="4">
    <location>
        <position position="145"/>
    </location>
    <ligand>
        <name>Mg(2+)</name>
        <dbReference type="ChEBI" id="CHEBI:18420"/>
        <label>1</label>
    </ligand>
</feature>
<sequence>MGGTDAAARRATGTKAARPTESASAAPADTLDGMHEPRPGIDVPDHRGRTGLDRTGRELDRNRDVRVTDVEVLASAWHVLRRTTLEYRGPSGRWETQQRETYDRGNGATVLLYDPARRTVLLTRQFRYPVYVNDHPDGMLIETAAGLLDEDDPATAIRREAVEETGVDIGELEHVWDVYMSPGSVTERLHFFAAPYDGAAGVGERGGLAEEGEHIELLDLGIEEALAMVRDGRIQDAKTIMLLQWSMLEGPFAREN</sequence>
<evidence type="ECO:0000313" key="8">
    <source>
        <dbReference type="EMBL" id="KJL41411.1"/>
    </source>
</evidence>
<dbReference type="PANTHER" id="PTHR11839">
    <property type="entry name" value="UDP/ADP-SUGAR PYROPHOSPHATASE"/>
    <property type="match status" value="1"/>
</dbReference>
<dbReference type="GO" id="GO:0019693">
    <property type="term" value="P:ribose phosphate metabolic process"/>
    <property type="evidence" value="ECO:0007669"/>
    <property type="project" value="TreeGrafter"/>
</dbReference>
<protein>
    <submittedName>
        <fullName evidence="8">GDP-mannose pyrophosphatase NudK</fullName>
        <ecNumber evidence="8">3.6.1.-</ecNumber>
    </submittedName>
</protein>
<proteinExistence type="predicted"/>
<accession>A0A0M2H518</accession>
<gene>
    <name evidence="8" type="primary">nudK</name>
    <name evidence="8" type="ORF">RS82_02638</name>
</gene>
<evidence type="ECO:0000256" key="1">
    <source>
        <dbReference type="ARBA" id="ARBA00001946"/>
    </source>
</evidence>